<accession>A0A160TPD4</accession>
<organism evidence="1">
    <name type="scientific">hydrothermal vent metagenome</name>
    <dbReference type="NCBI Taxonomy" id="652676"/>
    <lineage>
        <taxon>unclassified sequences</taxon>
        <taxon>metagenomes</taxon>
        <taxon>ecological metagenomes</taxon>
    </lineage>
</organism>
<gene>
    <name evidence="1" type="ORF">MGWOODY_Smn3283</name>
</gene>
<dbReference type="AlphaFoldDB" id="A0A160TPD4"/>
<sequence length="220" mass="22632">MKILAIAAACLVPLAASAAAGADEAAALREVRATAECVVEQKASLVRDLLGTLPGSDEENRAAARLKTIYATCSGDKFVLAINKSSQGLFNGRSGLAAAAVSAAMDGRGVNTSRVQGAQAWYAHAIAGKAAGRGYDAVAINTQEFGTCVVKAAPEGAVQLVRSRTGSAEEEQALAAIKPVLSGCVFQGKPISMNRNHLRLMIAEPLYHAIVDGPSAGRRS</sequence>
<dbReference type="EMBL" id="CZQE01000381">
    <property type="protein sequence ID" value="CUS46608.1"/>
    <property type="molecule type" value="Genomic_DNA"/>
</dbReference>
<proteinExistence type="predicted"/>
<reference evidence="1" key="1">
    <citation type="submission" date="2015-10" db="EMBL/GenBank/DDBJ databases">
        <authorList>
            <person name="Gilbert D.G."/>
        </authorList>
    </citation>
    <scope>NUCLEOTIDE SEQUENCE</scope>
</reference>
<name>A0A160TPD4_9ZZZZ</name>
<evidence type="ECO:0000313" key="1">
    <source>
        <dbReference type="EMBL" id="CUS46608.1"/>
    </source>
</evidence>
<protein>
    <submittedName>
        <fullName evidence="1">Uncharacterized protein</fullName>
    </submittedName>
</protein>